<dbReference type="AlphaFoldDB" id="A0AA41Q868"/>
<dbReference type="InterPro" id="IPR014347">
    <property type="entry name" value="Tautomerase/MIF_sf"/>
</dbReference>
<sequence length="116" mass="12581">MPQILVDYSAELTFDRLALAKELHGLIADVIDTTVPECKTVFRPASDHLVGDGSEGRAVVLAEIKILAGRGVELRAELSAQVLDLLQRHVDAPAAVAVQITELDRATYRLAMHPGR</sequence>
<keyword evidence="2" id="KW-1185">Reference proteome</keyword>
<dbReference type="Proteomes" id="UP001165378">
    <property type="component" value="Unassembled WGS sequence"/>
</dbReference>
<dbReference type="PANTHER" id="PTHR37950:SF1">
    <property type="entry name" value="4-HYDROXYPHENYLACETATE CATABOLISM PROTEIN"/>
    <property type="match status" value="1"/>
</dbReference>
<dbReference type="RefSeq" id="WP_235058017.1">
    <property type="nucleotide sequence ID" value="NZ_JAKFHA010000046.1"/>
</dbReference>
<accession>A0AA41Q868</accession>
<proteinExistence type="predicted"/>
<dbReference type="InterPro" id="IPR004220">
    <property type="entry name" value="5-COMe_2-OHmuconate_Isoase"/>
</dbReference>
<name>A0AA41Q868_9ACTN</name>
<dbReference type="PANTHER" id="PTHR37950">
    <property type="entry name" value="4-HYDROXYPHENYLACETATE CATABOLISM PROTEIN"/>
    <property type="match status" value="1"/>
</dbReference>
<dbReference type="Gene3D" id="3.30.429.10">
    <property type="entry name" value="Macrophage Migration Inhibitory Factor"/>
    <property type="match status" value="1"/>
</dbReference>
<protein>
    <submittedName>
        <fullName evidence="1">Isomerase</fullName>
    </submittedName>
</protein>
<comment type="caution">
    <text evidence="1">The sequence shown here is derived from an EMBL/GenBank/DDBJ whole genome shotgun (WGS) entry which is preliminary data.</text>
</comment>
<organism evidence="1 2">
    <name type="scientific">Yinghuangia soli</name>
    <dbReference type="NCBI Taxonomy" id="2908204"/>
    <lineage>
        <taxon>Bacteria</taxon>
        <taxon>Bacillati</taxon>
        <taxon>Actinomycetota</taxon>
        <taxon>Actinomycetes</taxon>
        <taxon>Kitasatosporales</taxon>
        <taxon>Streptomycetaceae</taxon>
        <taxon>Yinghuangia</taxon>
    </lineage>
</organism>
<dbReference type="SUPFAM" id="SSF55331">
    <property type="entry name" value="Tautomerase/MIF"/>
    <property type="match status" value="1"/>
</dbReference>
<gene>
    <name evidence="1" type="ORF">LZ495_39335</name>
</gene>
<evidence type="ECO:0000313" key="2">
    <source>
        <dbReference type="Proteomes" id="UP001165378"/>
    </source>
</evidence>
<evidence type="ECO:0000313" key="1">
    <source>
        <dbReference type="EMBL" id="MCF2533243.1"/>
    </source>
</evidence>
<keyword evidence="1" id="KW-0413">Isomerase</keyword>
<reference evidence="1" key="1">
    <citation type="submission" date="2022-01" db="EMBL/GenBank/DDBJ databases">
        <title>Genome-Based Taxonomic Classification of the Phylum Actinobacteria.</title>
        <authorList>
            <person name="Gao Y."/>
        </authorList>
    </citation>
    <scope>NUCLEOTIDE SEQUENCE</scope>
    <source>
        <strain evidence="1">KLBMP 8922</strain>
    </source>
</reference>
<dbReference type="EMBL" id="JAKFHA010000046">
    <property type="protein sequence ID" value="MCF2533243.1"/>
    <property type="molecule type" value="Genomic_DNA"/>
</dbReference>
<dbReference type="GO" id="GO:0008704">
    <property type="term" value="F:5-carboxymethyl-2-hydroxymuconate delta-isomerase activity"/>
    <property type="evidence" value="ECO:0007669"/>
    <property type="project" value="InterPro"/>
</dbReference>